<dbReference type="InterPro" id="IPR013221">
    <property type="entry name" value="Mur_ligase_cen"/>
</dbReference>
<feature type="domain" description="Mur ligase C-terminal" evidence="11">
    <location>
        <begin position="339"/>
        <end position="465"/>
    </location>
</feature>
<evidence type="ECO:0000313" key="13">
    <source>
        <dbReference type="EMBL" id="SEQ72371.1"/>
    </source>
</evidence>
<evidence type="ECO:0000256" key="4">
    <source>
        <dbReference type="ARBA" id="ARBA00022960"/>
    </source>
</evidence>
<feature type="domain" description="Mur ligase N-terminal catalytic" evidence="10">
    <location>
        <begin position="26"/>
        <end position="98"/>
    </location>
</feature>
<proteinExistence type="inferred from homology"/>
<dbReference type="OrthoDB" id="9800958at2"/>
<accession>A0A1H9ICB6</accession>
<gene>
    <name evidence="8" type="primary">murE</name>
    <name evidence="13" type="ORF">SAMN05421767_10544</name>
</gene>
<evidence type="ECO:0000256" key="1">
    <source>
        <dbReference type="ARBA" id="ARBA00004752"/>
    </source>
</evidence>
<dbReference type="Pfam" id="PF02875">
    <property type="entry name" value="Mur_ligase_C"/>
    <property type="match status" value="1"/>
</dbReference>
<organism evidence="13 14">
    <name type="scientific">Granulicatella balaenopterae</name>
    <dbReference type="NCBI Taxonomy" id="137733"/>
    <lineage>
        <taxon>Bacteria</taxon>
        <taxon>Bacillati</taxon>
        <taxon>Bacillota</taxon>
        <taxon>Bacilli</taxon>
        <taxon>Lactobacillales</taxon>
        <taxon>Carnobacteriaceae</taxon>
        <taxon>Granulicatella</taxon>
    </lineage>
</organism>
<dbReference type="InterPro" id="IPR005761">
    <property type="entry name" value="UDP-N-AcMur-Glu-dNH2Pim_ligase"/>
</dbReference>
<dbReference type="UniPathway" id="UPA00219"/>
<keyword evidence="8" id="KW-0460">Magnesium</keyword>
<evidence type="ECO:0000256" key="3">
    <source>
        <dbReference type="ARBA" id="ARBA00022618"/>
    </source>
</evidence>
<comment type="subcellular location">
    <subcellularLocation>
        <location evidence="8 9">Cytoplasm</location>
    </subcellularLocation>
</comment>
<evidence type="ECO:0000259" key="11">
    <source>
        <dbReference type="Pfam" id="PF02875"/>
    </source>
</evidence>
<dbReference type="GO" id="GO:0000287">
    <property type="term" value="F:magnesium ion binding"/>
    <property type="evidence" value="ECO:0007669"/>
    <property type="project" value="UniProtKB-UniRule"/>
</dbReference>
<dbReference type="GO" id="GO:0005737">
    <property type="term" value="C:cytoplasm"/>
    <property type="evidence" value="ECO:0007669"/>
    <property type="project" value="UniProtKB-SubCell"/>
</dbReference>
<protein>
    <recommendedName>
        <fullName evidence="8">UDP-N-acetylmuramyl-tripeptide synthetase</fullName>
        <ecNumber evidence="8">6.3.2.-</ecNumber>
    </recommendedName>
    <alternativeName>
        <fullName evidence="8">UDP-MurNAc-tripeptide synthetase</fullName>
    </alternativeName>
</protein>
<keyword evidence="8" id="KW-0547">Nucleotide-binding</keyword>
<dbReference type="InterPro" id="IPR036565">
    <property type="entry name" value="Mur-like_cat_sf"/>
</dbReference>
<keyword evidence="8" id="KW-0067">ATP-binding</keyword>
<keyword evidence="6 8" id="KW-0131">Cell cycle</keyword>
<dbReference type="InterPro" id="IPR036615">
    <property type="entry name" value="Mur_ligase_C_dom_sf"/>
</dbReference>
<dbReference type="GO" id="GO:0071555">
    <property type="term" value="P:cell wall organization"/>
    <property type="evidence" value="ECO:0007669"/>
    <property type="project" value="UniProtKB-KW"/>
</dbReference>
<keyword evidence="3 8" id="KW-0132">Cell division</keyword>
<keyword evidence="7 8" id="KW-0961">Cell wall biogenesis/degradation</keyword>
<keyword evidence="14" id="KW-1185">Reference proteome</keyword>
<dbReference type="RefSeq" id="WP_089746025.1">
    <property type="nucleotide sequence ID" value="NZ_FOGF01000005.1"/>
</dbReference>
<evidence type="ECO:0000259" key="10">
    <source>
        <dbReference type="Pfam" id="PF01225"/>
    </source>
</evidence>
<dbReference type="PANTHER" id="PTHR23135">
    <property type="entry name" value="MUR LIGASE FAMILY MEMBER"/>
    <property type="match status" value="1"/>
</dbReference>
<keyword evidence="5 8" id="KW-0573">Peptidoglycan synthesis</keyword>
<feature type="binding site" evidence="8">
    <location>
        <position position="187"/>
    </location>
    <ligand>
        <name>UDP-N-acetyl-alpha-D-muramoyl-L-alanyl-D-glutamate</name>
        <dbReference type="ChEBI" id="CHEBI:83900"/>
    </ligand>
</feature>
<dbReference type="Gene3D" id="3.40.1190.10">
    <property type="entry name" value="Mur-like, catalytic domain"/>
    <property type="match status" value="1"/>
</dbReference>
<dbReference type="InterPro" id="IPR000713">
    <property type="entry name" value="Mur_ligase_N"/>
</dbReference>
<dbReference type="Proteomes" id="UP000198556">
    <property type="component" value="Unassembled WGS sequence"/>
</dbReference>
<comment type="function">
    <text evidence="8">Catalyzes the addition of an amino acid to the nucleotide precursor UDP-N-acetylmuramoyl-L-alanyl-D-glutamate (UMAG) in the biosynthesis of bacterial cell-wall peptidoglycan.</text>
</comment>
<comment type="cofactor">
    <cofactor evidence="8">
        <name>Mg(2+)</name>
        <dbReference type="ChEBI" id="CHEBI:18420"/>
    </cofactor>
</comment>
<comment type="pathway">
    <text evidence="1 8 9">Cell wall biogenesis; peptidoglycan biosynthesis.</text>
</comment>
<dbReference type="GO" id="GO:0005524">
    <property type="term" value="F:ATP binding"/>
    <property type="evidence" value="ECO:0007669"/>
    <property type="project" value="UniProtKB-UniRule"/>
</dbReference>
<keyword evidence="4 8" id="KW-0133">Cell shape</keyword>
<feature type="domain" description="Mur ligase central" evidence="12">
    <location>
        <begin position="110"/>
        <end position="316"/>
    </location>
</feature>
<name>A0A1H9ICB6_9LACT</name>
<evidence type="ECO:0000259" key="12">
    <source>
        <dbReference type="Pfam" id="PF08245"/>
    </source>
</evidence>
<dbReference type="GO" id="GO:0009252">
    <property type="term" value="P:peptidoglycan biosynthetic process"/>
    <property type="evidence" value="ECO:0007669"/>
    <property type="project" value="UniProtKB-UniRule"/>
</dbReference>
<keyword evidence="8" id="KW-0963">Cytoplasm</keyword>
<dbReference type="SUPFAM" id="SSF53244">
    <property type="entry name" value="MurD-like peptide ligases, peptide-binding domain"/>
    <property type="match status" value="1"/>
</dbReference>
<comment type="similarity">
    <text evidence="2 8">Belongs to the MurCDEF family. MurE subfamily.</text>
</comment>
<dbReference type="SUPFAM" id="SSF53623">
    <property type="entry name" value="MurD-like peptide ligases, catalytic domain"/>
    <property type="match status" value="1"/>
</dbReference>
<dbReference type="Pfam" id="PF01225">
    <property type="entry name" value="Mur_ligase"/>
    <property type="match status" value="1"/>
</dbReference>
<feature type="binding site" evidence="8">
    <location>
        <position position="181"/>
    </location>
    <ligand>
        <name>UDP-N-acetyl-alpha-D-muramoyl-L-alanyl-D-glutamate</name>
        <dbReference type="ChEBI" id="CHEBI:83900"/>
    </ligand>
</feature>
<evidence type="ECO:0000313" key="14">
    <source>
        <dbReference type="Proteomes" id="UP000198556"/>
    </source>
</evidence>
<evidence type="ECO:0000256" key="8">
    <source>
        <dbReference type="HAMAP-Rule" id="MF_00208"/>
    </source>
</evidence>
<dbReference type="EC" id="6.3.2.-" evidence="8"/>
<evidence type="ECO:0000256" key="5">
    <source>
        <dbReference type="ARBA" id="ARBA00022984"/>
    </source>
</evidence>
<dbReference type="HAMAP" id="MF_00208">
    <property type="entry name" value="MurE"/>
    <property type="match status" value="1"/>
</dbReference>
<sequence length="502" mass="55504">MNGLELANQIAIKKIVGDITSVEVVNLQQDSRKVTPGTAFFCVDGEYVDGHHYADKAAESGAVLFIASKDISSKVGDIPVIYVNDVKHIMAKLANHFYDYPSSKLNMIGVTGTNGKTTVTHLIEWIYRKNNQDTGIIGTIYRKVKDQIYPTINTTPDPLIMHETLNEMVKEQVSMCACEVSSHALFQGRIWGVDFNTAVFTNLTPDHLETHKTMEEYGTVKSLLFAQLGNTLKNGKARFGVINLDDPFAEKLIYRTSAELITYSLVDESAHFFAKNMKFFTDKTTFDLVANGEVFAVELPLVGDFNVANTLAAIAASFVNGIQIQDAVTALASFEGVSGRMQGIENDLGIQAIVDYAHTPDGLEKLIGTLKKLDYKKLMIMIGHDGGNRDNSIRPALGKLSLDNADYVVFTSVNPRNEDPTKIMTEMVADHKGENYEFVIDRKEAIYRMVELAEAGDLIVFCGKGHESLQHLDGVSIPFNEAEYVRQALAEKSETLKGINHE</sequence>
<dbReference type="Gene3D" id="3.40.1390.10">
    <property type="entry name" value="MurE/MurF, N-terminal domain"/>
    <property type="match status" value="1"/>
</dbReference>
<dbReference type="NCBIfam" id="TIGR01085">
    <property type="entry name" value="murE"/>
    <property type="match status" value="1"/>
</dbReference>
<evidence type="ECO:0000256" key="9">
    <source>
        <dbReference type="RuleBase" id="RU004135"/>
    </source>
</evidence>
<dbReference type="AlphaFoldDB" id="A0A1H9ICB6"/>
<dbReference type="EMBL" id="FOGF01000005">
    <property type="protein sequence ID" value="SEQ72371.1"/>
    <property type="molecule type" value="Genomic_DNA"/>
</dbReference>
<dbReference type="PANTHER" id="PTHR23135:SF4">
    <property type="entry name" value="UDP-N-ACETYLMURAMOYL-L-ALANYL-D-GLUTAMATE--2,6-DIAMINOPIMELATE LIGASE MURE HOMOLOG, CHLOROPLASTIC"/>
    <property type="match status" value="1"/>
</dbReference>
<reference evidence="13 14" key="1">
    <citation type="submission" date="2016-10" db="EMBL/GenBank/DDBJ databases">
        <authorList>
            <person name="de Groot N.N."/>
        </authorList>
    </citation>
    <scope>NUCLEOTIDE SEQUENCE [LARGE SCALE GENOMIC DNA]</scope>
    <source>
        <strain evidence="13 14">DSM 15827</strain>
    </source>
</reference>
<dbReference type="Pfam" id="PF08245">
    <property type="entry name" value="Mur_ligase_M"/>
    <property type="match status" value="1"/>
</dbReference>
<keyword evidence="8 13" id="KW-0436">Ligase</keyword>
<evidence type="ECO:0000256" key="2">
    <source>
        <dbReference type="ARBA" id="ARBA00005898"/>
    </source>
</evidence>
<evidence type="ECO:0000256" key="7">
    <source>
        <dbReference type="ARBA" id="ARBA00023316"/>
    </source>
</evidence>
<feature type="binding site" evidence="8">
    <location>
        <position position="153"/>
    </location>
    <ligand>
        <name>UDP-N-acetyl-alpha-D-muramoyl-L-alanyl-D-glutamate</name>
        <dbReference type="ChEBI" id="CHEBI:83900"/>
    </ligand>
</feature>
<dbReference type="STRING" id="137733.SAMN05421767_10544"/>
<feature type="binding site" evidence="8">
    <location>
        <position position="189"/>
    </location>
    <ligand>
        <name>UDP-N-acetyl-alpha-D-muramoyl-L-alanyl-D-glutamate</name>
        <dbReference type="ChEBI" id="CHEBI:83900"/>
    </ligand>
</feature>
<dbReference type="Gene3D" id="3.90.190.20">
    <property type="entry name" value="Mur ligase, C-terminal domain"/>
    <property type="match status" value="1"/>
</dbReference>
<feature type="binding site" evidence="8">
    <location>
        <position position="31"/>
    </location>
    <ligand>
        <name>UDP-N-acetyl-alpha-D-muramoyl-L-alanyl-D-glutamate</name>
        <dbReference type="ChEBI" id="CHEBI:83900"/>
    </ligand>
</feature>
<feature type="binding site" evidence="8">
    <location>
        <begin position="112"/>
        <end position="118"/>
    </location>
    <ligand>
        <name>ATP</name>
        <dbReference type="ChEBI" id="CHEBI:30616"/>
    </ligand>
</feature>
<dbReference type="GO" id="GO:0016881">
    <property type="term" value="F:acid-amino acid ligase activity"/>
    <property type="evidence" value="ECO:0007669"/>
    <property type="project" value="UniProtKB-UniRule"/>
</dbReference>
<evidence type="ECO:0000256" key="6">
    <source>
        <dbReference type="ARBA" id="ARBA00023306"/>
    </source>
</evidence>
<dbReference type="GO" id="GO:0051301">
    <property type="term" value="P:cell division"/>
    <property type="evidence" value="ECO:0007669"/>
    <property type="project" value="UniProtKB-KW"/>
</dbReference>
<feature type="binding site" evidence="8">
    <location>
        <begin position="154"/>
        <end position="155"/>
    </location>
    <ligand>
        <name>UDP-N-acetyl-alpha-D-muramoyl-L-alanyl-D-glutamate</name>
        <dbReference type="ChEBI" id="CHEBI:83900"/>
    </ligand>
</feature>
<dbReference type="GO" id="GO:0008360">
    <property type="term" value="P:regulation of cell shape"/>
    <property type="evidence" value="ECO:0007669"/>
    <property type="project" value="UniProtKB-KW"/>
</dbReference>
<dbReference type="InterPro" id="IPR004101">
    <property type="entry name" value="Mur_ligase_C"/>
</dbReference>
<dbReference type="NCBIfam" id="NF001126">
    <property type="entry name" value="PRK00139.1-4"/>
    <property type="match status" value="1"/>
</dbReference>
<dbReference type="InterPro" id="IPR035911">
    <property type="entry name" value="MurE/MurF_N"/>
</dbReference>
<comment type="PTM">
    <text evidence="8">Carboxylation is probably crucial for Mg(2+) binding and, consequently, for the gamma-phosphate positioning of ATP.</text>
</comment>
<comment type="caution">
    <text evidence="8">Lacks conserved residue(s) required for the propagation of feature annotation.</text>
</comment>
<feature type="modified residue" description="N6-carboxylysine" evidence="8">
    <location>
        <position position="221"/>
    </location>
</feature>
<dbReference type="SUPFAM" id="SSF63418">
    <property type="entry name" value="MurE/MurF N-terminal domain"/>
    <property type="match status" value="1"/>
</dbReference>